<dbReference type="Proteomes" id="UP000335538">
    <property type="component" value="Unassembled WGS sequence"/>
</dbReference>
<protein>
    <recommendedName>
        <fullName evidence="4">DUF1120 domain-containing protein</fullName>
    </recommendedName>
</protein>
<sequence>MKKVFFAILAAGMLSSFGGAAYADDQSDISVGGRITPASCDIDIAGGGTFDYGNLTPADLNPTSQKVMSRLTKAVTVQCGSPTTIALSLTDHRANSRAGTYIAVPMIGGSEDIYNGNRYGLGFDGAGKGIGGYAAFLGTASADGKTVVGLISRNGGTSWAAETRGWFGASDNGDAGSLRAWKATTAASNAPMAITNLTVDLNVAAIVQGTQGLTNDFDFDGQSTLSLSYL</sequence>
<organism evidence="2 3">
    <name type="scientific">Pandoraea sputorum</name>
    <dbReference type="NCBI Taxonomy" id="93222"/>
    <lineage>
        <taxon>Bacteria</taxon>
        <taxon>Pseudomonadati</taxon>
        <taxon>Pseudomonadota</taxon>
        <taxon>Betaproteobacteria</taxon>
        <taxon>Burkholderiales</taxon>
        <taxon>Burkholderiaceae</taxon>
        <taxon>Pandoraea</taxon>
    </lineage>
</organism>
<evidence type="ECO:0008006" key="4">
    <source>
        <dbReference type="Google" id="ProtNLM"/>
    </source>
</evidence>
<feature type="chain" id="PRO_5023131637" description="DUF1120 domain-containing protein" evidence="1">
    <location>
        <begin position="24"/>
        <end position="230"/>
    </location>
</feature>
<name>A0A5E5AR96_9BURK</name>
<dbReference type="Pfam" id="PF06551">
    <property type="entry name" value="DUF1120"/>
    <property type="match status" value="1"/>
</dbReference>
<proteinExistence type="predicted"/>
<dbReference type="AlphaFoldDB" id="A0A5E5AR96"/>
<gene>
    <name evidence="2" type="ORF">PSP31121_00608</name>
</gene>
<keyword evidence="1" id="KW-0732">Signal</keyword>
<evidence type="ECO:0000313" key="3">
    <source>
        <dbReference type="Proteomes" id="UP000335538"/>
    </source>
</evidence>
<dbReference type="RefSeq" id="WP_150808105.1">
    <property type="nucleotide sequence ID" value="NZ_CABPSR010000001.1"/>
</dbReference>
<evidence type="ECO:0000256" key="1">
    <source>
        <dbReference type="SAM" id="SignalP"/>
    </source>
</evidence>
<reference evidence="2 3" key="1">
    <citation type="submission" date="2019-08" db="EMBL/GenBank/DDBJ databases">
        <authorList>
            <person name="Peeters C."/>
        </authorList>
    </citation>
    <scope>NUCLEOTIDE SEQUENCE [LARGE SCALE GENOMIC DNA]</scope>
    <source>
        <strain evidence="2 3">LMG 31121</strain>
    </source>
</reference>
<feature type="signal peptide" evidence="1">
    <location>
        <begin position="1"/>
        <end position="23"/>
    </location>
</feature>
<accession>A0A5E5AR96</accession>
<dbReference type="EMBL" id="CABPSR010000001">
    <property type="protein sequence ID" value="VVE75818.1"/>
    <property type="molecule type" value="Genomic_DNA"/>
</dbReference>
<evidence type="ECO:0000313" key="2">
    <source>
        <dbReference type="EMBL" id="VVE75818.1"/>
    </source>
</evidence>
<dbReference type="InterPro" id="IPR010546">
    <property type="entry name" value="DUF1120"/>
</dbReference>